<reference evidence="5 6" key="1">
    <citation type="submission" date="2012-08" db="EMBL/GenBank/DDBJ databases">
        <title>Oryza genome evolution.</title>
        <authorList>
            <person name="Wing R.A."/>
        </authorList>
    </citation>
    <scope>NUCLEOTIDE SEQUENCE</scope>
</reference>
<dbReference type="AlphaFoldDB" id="A0A0D9VPP5"/>
<proteinExistence type="inferred from homology"/>
<evidence type="ECO:0000313" key="6">
    <source>
        <dbReference type="Proteomes" id="UP000032180"/>
    </source>
</evidence>
<protein>
    <recommendedName>
        <fullName evidence="4">FAD-binding domain-containing protein</fullName>
    </recommendedName>
</protein>
<dbReference type="GO" id="GO:0071949">
    <property type="term" value="F:FAD binding"/>
    <property type="evidence" value="ECO:0007669"/>
    <property type="project" value="InterPro"/>
</dbReference>
<evidence type="ECO:0000256" key="2">
    <source>
        <dbReference type="ARBA" id="ARBA00023033"/>
    </source>
</evidence>
<keyword evidence="1" id="KW-0560">Oxidoreductase</keyword>
<dbReference type="Pfam" id="PF01494">
    <property type="entry name" value="FAD_binding_3"/>
    <property type="match status" value="1"/>
</dbReference>
<accession>A0A0D9VPP5</accession>
<dbReference type="HOGENOM" id="CLU_009665_10_2_1"/>
<evidence type="ECO:0000313" key="5">
    <source>
        <dbReference type="EnsemblPlants" id="LPERR03G03770.1"/>
    </source>
</evidence>
<dbReference type="Gene3D" id="3.50.50.60">
    <property type="entry name" value="FAD/NAD(P)-binding domain"/>
    <property type="match status" value="1"/>
</dbReference>
<dbReference type="SUPFAM" id="SSF51905">
    <property type="entry name" value="FAD/NAD(P)-binding domain"/>
    <property type="match status" value="1"/>
</dbReference>
<dbReference type="InterPro" id="IPR036188">
    <property type="entry name" value="FAD/NAD-bd_sf"/>
</dbReference>
<sequence length="429" mass="46232">MKKSHSHLQTASMQQEQAAEEIVIAGAGLAGLAVALGLHRKGLRSVVLESSPSLRTSGFAFMAWTNAFRALDALGVGDKLRSKHQQIEGLNVLSSATGEIVQELDLRVQGKRGPHEARCVSRNELLQALEEELPSGTIRYSSKLVSIEEDGNTKILHLADGSTLRAKVLIGCDGINSVVARWLGLAKPLDSGRVATRGHAKYPDGHDIGPKFLQIVGQGFRAGMVPCNDTDVYWFFTWSPSPNDKDADQSAAAMKQFVLTKLRSTKVPNRVLEAVERSEMNDVLAAPLRFRSPLSLLPFAGVISKGNVCVAGDALHPTTPDLAQGACAALEDAVVLARCLGDAILGNGGDGEEERRVEAGLRLYAEARRWRGVQLTGVSYVVGFVQQSDHAVVGFVRDKVMSRVLARMVLMMPDYDCGTLSSSVHRTGE</sequence>
<reference evidence="6" key="2">
    <citation type="submission" date="2013-12" db="EMBL/GenBank/DDBJ databases">
        <authorList>
            <person name="Yu Y."/>
            <person name="Lee S."/>
            <person name="de Baynast K."/>
            <person name="Wissotski M."/>
            <person name="Liu L."/>
            <person name="Talag J."/>
            <person name="Goicoechea J."/>
            <person name="Angelova A."/>
            <person name="Jetty R."/>
            <person name="Kudrna D."/>
            <person name="Golser W."/>
            <person name="Rivera L."/>
            <person name="Zhang J."/>
            <person name="Wing R."/>
        </authorList>
    </citation>
    <scope>NUCLEOTIDE SEQUENCE</scope>
</reference>
<dbReference type="InterPro" id="IPR044560">
    <property type="entry name" value="MOase"/>
</dbReference>
<dbReference type="Gramene" id="LPERR03G03770.1">
    <property type="protein sequence ID" value="LPERR03G03770.1"/>
    <property type="gene ID" value="LPERR03G03770"/>
</dbReference>
<comment type="similarity">
    <text evidence="3">Belongs to the 3-hydroxybenzoate 6-hydroxylase family.</text>
</comment>
<dbReference type="GO" id="GO:0004497">
    <property type="term" value="F:monooxygenase activity"/>
    <property type="evidence" value="ECO:0007669"/>
    <property type="project" value="UniProtKB-KW"/>
</dbReference>
<keyword evidence="6" id="KW-1185">Reference proteome</keyword>
<dbReference type="PANTHER" id="PTHR45934:SF5">
    <property type="entry name" value="FAD BINDING DOMAIN CONTAINING PROTEIN, EXPRESSED"/>
    <property type="match status" value="1"/>
</dbReference>
<evidence type="ECO:0000256" key="3">
    <source>
        <dbReference type="ARBA" id="ARBA00024018"/>
    </source>
</evidence>
<keyword evidence="2" id="KW-0503">Monooxygenase</keyword>
<organism evidence="5 6">
    <name type="scientific">Leersia perrieri</name>
    <dbReference type="NCBI Taxonomy" id="77586"/>
    <lineage>
        <taxon>Eukaryota</taxon>
        <taxon>Viridiplantae</taxon>
        <taxon>Streptophyta</taxon>
        <taxon>Embryophyta</taxon>
        <taxon>Tracheophyta</taxon>
        <taxon>Spermatophyta</taxon>
        <taxon>Magnoliopsida</taxon>
        <taxon>Liliopsida</taxon>
        <taxon>Poales</taxon>
        <taxon>Poaceae</taxon>
        <taxon>BOP clade</taxon>
        <taxon>Oryzoideae</taxon>
        <taxon>Oryzeae</taxon>
        <taxon>Oryzinae</taxon>
        <taxon>Leersia</taxon>
    </lineage>
</organism>
<dbReference type="PRINTS" id="PR00420">
    <property type="entry name" value="RNGMNOXGNASE"/>
</dbReference>
<reference evidence="5" key="3">
    <citation type="submission" date="2015-04" db="UniProtKB">
        <authorList>
            <consortium name="EnsemblPlants"/>
        </authorList>
    </citation>
    <scope>IDENTIFICATION</scope>
</reference>
<name>A0A0D9VPP5_9ORYZ</name>
<evidence type="ECO:0000259" key="4">
    <source>
        <dbReference type="Pfam" id="PF01494"/>
    </source>
</evidence>
<dbReference type="InterPro" id="IPR002938">
    <property type="entry name" value="FAD-bd"/>
</dbReference>
<dbReference type="STRING" id="77586.A0A0D9VPP5"/>
<dbReference type="Proteomes" id="UP000032180">
    <property type="component" value="Chromosome 3"/>
</dbReference>
<dbReference type="eggNOG" id="KOG2614">
    <property type="taxonomic scope" value="Eukaryota"/>
</dbReference>
<dbReference type="EnsemblPlants" id="LPERR03G03770.1">
    <property type="protein sequence ID" value="LPERR03G03770.1"/>
    <property type="gene ID" value="LPERR03G03770"/>
</dbReference>
<feature type="domain" description="FAD-binding" evidence="4">
    <location>
        <begin position="21"/>
        <end position="350"/>
    </location>
</feature>
<dbReference type="PANTHER" id="PTHR45934">
    <property type="entry name" value="FAD/NAD(P)-BINDING OXIDOREDUCTASE FAMILY PROTEIN"/>
    <property type="match status" value="1"/>
</dbReference>
<evidence type="ECO:0000256" key="1">
    <source>
        <dbReference type="ARBA" id="ARBA00023002"/>
    </source>
</evidence>